<evidence type="ECO:0000313" key="7">
    <source>
        <dbReference type="Proteomes" id="UP001470809"/>
    </source>
</evidence>
<organism evidence="6 7">
    <name type="scientific">Yoonia rhodophyticola</name>
    <dbReference type="NCBI Taxonomy" id="3137370"/>
    <lineage>
        <taxon>Bacteria</taxon>
        <taxon>Pseudomonadati</taxon>
        <taxon>Pseudomonadota</taxon>
        <taxon>Alphaproteobacteria</taxon>
        <taxon>Rhodobacterales</taxon>
        <taxon>Paracoccaceae</taxon>
        <taxon>Yoonia</taxon>
    </lineage>
</organism>
<gene>
    <name evidence="6" type="ORF">AABB31_14255</name>
</gene>
<dbReference type="PRINTS" id="PR00455">
    <property type="entry name" value="HTHTETR"/>
</dbReference>
<dbReference type="KEGG" id="yrh:AABB31_14255"/>
<dbReference type="AlphaFoldDB" id="A0AAN0NJH3"/>
<dbReference type="SUPFAM" id="SSF48498">
    <property type="entry name" value="Tetracyclin repressor-like, C-terminal domain"/>
    <property type="match status" value="1"/>
</dbReference>
<keyword evidence="1" id="KW-0805">Transcription regulation</keyword>
<evidence type="ECO:0000256" key="3">
    <source>
        <dbReference type="ARBA" id="ARBA00023163"/>
    </source>
</evidence>
<evidence type="ECO:0000256" key="2">
    <source>
        <dbReference type="ARBA" id="ARBA00023125"/>
    </source>
</evidence>
<evidence type="ECO:0000256" key="4">
    <source>
        <dbReference type="PROSITE-ProRule" id="PRU00335"/>
    </source>
</evidence>
<sequence>MRSDTKSALLDLAERAARSRGFDGFSYADLADAIGMRKASIHYHFPTKAALSAAMMDRYSDGIAAQCKAIDDQNDTAAARLSGLIALYRDALQGGKTLCLCVSLTISRESLSAEVTGKINIFRTQVIQWIEAVFILGSQDGSIANLGDPAQEAPATLALLEGAHLAARAAEDIAVFDRATDALRARCQPP</sequence>
<feature type="DNA-binding region" description="H-T-H motif" evidence="4">
    <location>
        <begin position="26"/>
        <end position="45"/>
    </location>
</feature>
<dbReference type="InterPro" id="IPR036271">
    <property type="entry name" value="Tet_transcr_reg_TetR-rel_C_sf"/>
</dbReference>
<dbReference type="PANTHER" id="PTHR47506">
    <property type="entry name" value="TRANSCRIPTIONAL REGULATORY PROTEIN"/>
    <property type="match status" value="1"/>
</dbReference>
<dbReference type="RefSeq" id="WP_373635490.1">
    <property type="nucleotide sequence ID" value="NZ_CP151767.2"/>
</dbReference>
<name>A0AAN0NJH3_9RHOB</name>
<dbReference type="InterPro" id="IPR009057">
    <property type="entry name" value="Homeodomain-like_sf"/>
</dbReference>
<dbReference type="Proteomes" id="UP001470809">
    <property type="component" value="Chromosome"/>
</dbReference>
<feature type="domain" description="HTH tetR-type" evidence="5">
    <location>
        <begin position="3"/>
        <end position="63"/>
    </location>
</feature>
<dbReference type="EMBL" id="CP151767">
    <property type="protein sequence ID" value="WZU66225.2"/>
    <property type="molecule type" value="Genomic_DNA"/>
</dbReference>
<dbReference type="Gene3D" id="1.10.357.10">
    <property type="entry name" value="Tetracycline Repressor, domain 2"/>
    <property type="match status" value="1"/>
</dbReference>
<keyword evidence="2 4" id="KW-0238">DNA-binding</keyword>
<accession>A0AAN0NJH3</accession>
<dbReference type="PANTHER" id="PTHR47506:SF1">
    <property type="entry name" value="HTH-TYPE TRANSCRIPTIONAL REGULATOR YJDC"/>
    <property type="match status" value="1"/>
</dbReference>
<reference evidence="6 7" key="2">
    <citation type="submission" date="2024-08" db="EMBL/GenBank/DDBJ databases">
        <title>Phylogenomic analyses of a clade within the roseobacter group suggest taxonomic reassignments of species of the genera Aestuariivita, Citreicella, Loktanella, Nautella, Pelagibaca, Ruegeria, Thalassobius, Thiobacimonas and Tropicibacter, and the proposal o.</title>
        <authorList>
            <person name="Jeon C.O."/>
        </authorList>
    </citation>
    <scope>NUCLEOTIDE SEQUENCE [LARGE SCALE GENOMIC DNA]</scope>
    <source>
        <strain evidence="6 7">SS1-5</strain>
    </source>
</reference>
<dbReference type="PROSITE" id="PS50977">
    <property type="entry name" value="HTH_TETR_2"/>
    <property type="match status" value="1"/>
</dbReference>
<protein>
    <submittedName>
        <fullName evidence="6">TetR/AcrR family transcriptional regulator</fullName>
    </submittedName>
</protein>
<keyword evidence="7" id="KW-1185">Reference proteome</keyword>
<evidence type="ECO:0000259" key="5">
    <source>
        <dbReference type="PROSITE" id="PS50977"/>
    </source>
</evidence>
<proteinExistence type="predicted"/>
<dbReference type="Pfam" id="PF00440">
    <property type="entry name" value="TetR_N"/>
    <property type="match status" value="1"/>
</dbReference>
<dbReference type="InterPro" id="IPR001647">
    <property type="entry name" value="HTH_TetR"/>
</dbReference>
<evidence type="ECO:0000256" key="1">
    <source>
        <dbReference type="ARBA" id="ARBA00023015"/>
    </source>
</evidence>
<reference evidence="7" key="1">
    <citation type="submission" date="2024-04" db="EMBL/GenBank/DDBJ databases">
        <title>Phylogenomic analyses of a clade within the roseobacter group suggest taxonomic reassignments of species of the genera Aestuariivita, Citreicella, Loktanella, Nautella, Pelagibaca, Ruegeria, Thalassobius, Thiobacimonas and Tropicibacter, and the proposal o.</title>
        <authorList>
            <person name="Jeon C.O."/>
        </authorList>
    </citation>
    <scope>NUCLEOTIDE SEQUENCE [LARGE SCALE GENOMIC DNA]</scope>
    <source>
        <strain evidence="7">SS1-5</strain>
    </source>
</reference>
<evidence type="ECO:0000313" key="6">
    <source>
        <dbReference type="EMBL" id="WZU66225.2"/>
    </source>
</evidence>
<keyword evidence="3" id="KW-0804">Transcription</keyword>
<dbReference type="SUPFAM" id="SSF46689">
    <property type="entry name" value="Homeodomain-like"/>
    <property type="match status" value="1"/>
</dbReference>